<comment type="caution">
    <text evidence="1">The sequence shown here is derived from an EMBL/GenBank/DDBJ whole genome shotgun (WGS) entry which is preliminary data.</text>
</comment>
<protein>
    <submittedName>
        <fullName evidence="1">Uncharacterized protein</fullName>
    </submittedName>
</protein>
<sequence>MKLINLSKKGEAYTAKAKTSFKLFGITFSSTVQEFIKPVSEENWYDFEGRKVSENKKIILNKWLKDHQRFIE</sequence>
<accession>A0A9X1UUJ4</accession>
<dbReference type="EMBL" id="JAJSON010000007">
    <property type="protein sequence ID" value="MCG9970361.1"/>
    <property type="molecule type" value="Genomic_DNA"/>
</dbReference>
<dbReference type="RefSeq" id="WP_240095594.1">
    <property type="nucleotide sequence ID" value="NZ_JAJSON010000007.1"/>
</dbReference>
<organism evidence="1 2">
    <name type="scientific">Christiangramia crocea</name>
    <dbReference type="NCBI Taxonomy" id="2904124"/>
    <lineage>
        <taxon>Bacteria</taxon>
        <taxon>Pseudomonadati</taxon>
        <taxon>Bacteroidota</taxon>
        <taxon>Flavobacteriia</taxon>
        <taxon>Flavobacteriales</taxon>
        <taxon>Flavobacteriaceae</taxon>
        <taxon>Christiangramia</taxon>
    </lineage>
</organism>
<evidence type="ECO:0000313" key="2">
    <source>
        <dbReference type="Proteomes" id="UP001139344"/>
    </source>
</evidence>
<reference evidence="1" key="1">
    <citation type="submission" date="2021-12" db="EMBL/GenBank/DDBJ databases">
        <title>Description of Gramella crocea sp. nov., a new bacterium isolated from activated sludge.</title>
        <authorList>
            <person name="Zhang X."/>
        </authorList>
    </citation>
    <scope>NUCLEOTIDE SEQUENCE</scope>
    <source>
        <strain evidence="1">YB25</strain>
    </source>
</reference>
<proteinExistence type="predicted"/>
<dbReference type="Proteomes" id="UP001139344">
    <property type="component" value="Unassembled WGS sequence"/>
</dbReference>
<gene>
    <name evidence="1" type="ORF">LU635_01835</name>
</gene>
<dbReference type="AlphaFoldDB" id="A0A9X1UUJ4"/>
<keyword evidence="2" id="KW-1185">Reference proteome</keyword>
<evidence type="ECO:0000313" key="1">
    <source>
        <dbReference type="EMBL" id="MCG9970361.1"/>
    </source>
</evidence>
<name>A0A9X1UUJ4_9FLAO</name>